<comment type="similarity">
    <text evidence="2">Belongs to the ABC transporter superfamily.</text>
</comment>
<keyword evidence="5" id="KW-0547">Nucleotide-binding</keyword>
<comment type="subcellular location">
    <subcellularLocation>
        <location evidence="1">Cell membrane</location>
        <topology evidence="1">Peripheral membrane protein</topology>
    </subcellularLocation>
</comment>
<reference evidence="10" key="1">
    <citation type="journal article" date="2008" name="ISME J.">
        <title>Genomic patterns of recombination, clonal divergence and environment in marine microbial populations.</title>
        <authorList>
            <person name="Konstantinidis K.T."/>
            <person name="Delong E.F."/>
        </authorList>
    </citation>
    <scope>NUCLEOTIDE SEQUENCE</scope>
</reference>
<evidence type="ECO:0000256" key="2">
    <source>
        <dbReference type="ARBA" id="ARBA00005417"/>
    </source>
</evidence>
<dbReference type="PIRSF" id="PIRSF039085">
    <property type="entry name" value="ABC_ATPase_HisP"/>
    <property type="match status" value="1"/>
</dbReference>
<dbReference type="Pfam" id="PF00005">
    <property type="entry name" value="ABC_tran"/>
    <property type="match status" value="1"/>
</dbReference>
<sequence>MPENVLRVTDLHKIYAGGVHAVRGVSFEVNEGESVAIIGPSGGGKSTVLRCINRLIEPTEGVVRLRGERINTPGADVNDVRSRIGMVFQSFELFAHLKVLDNVTLGLRHVRKMSKEKAKERALSVLERVDLLDRIDAYPGNLSGGQKQRVAIARALAMSPEVMLFDEPTSALDPELMGSVLATIRRLADEGMTMVIVTHEIGFAEDVADRIIYLDEGVIAEQGPSSIIEDPQSERLKRFLSSISEGEEYQ</sequence>
<dbReference type="GO" id="GO:0016887">
    <property type="term" value="F:ATP hydrolysis activity"/>
    <property type="evidence" value="ECO:0007669"/>
    <property type="project" value="InterPro"/>
</dbReference>
<dbReference type="PANTHER" id="PTHR43166:SF9">
    <property type="entry name" value="GLUTAMATE_ASPARTATE IMPORT ATP-BINDING PROTEIN GLTL"/>
    <property type="match status" value="1"/>
</dbReference>
<keyword evidence="7" id="KW-0029">Amino-acid transport</keyword>
<accession>B3T5T4</accession>
<dbReference type="InterPro" id="IPR027417">
    <property type="entry name" value="P-loop_NTPase"/>
</dbReference>
<dbReference type="SMART" id="SM00382">
    <property type="entry name" value="AAA"/>
    <property type="match status" value="1"/>
</dbReference>
<dbReference type="Gene3D" id="3.40.50.300">
    <property type="entry name" value="P-loop containing nucleotide triphosphate hydrolases"/>
    <property type="match status" value="1"/>
</dbReference>
<dbReference type="PROSITE" id="PS50893">
    <property type="entry name" value="ABC_TRANSPORTER_2"/>
    <property type="match status" value="1"/>
</dbReference>
<dbReference type="AlphaFoldDB" id="B3T5T4"/>
<keyword evidence="8" id="KW-0472">Membrane</keyword>
<name>B3T5T4_9ZZZZ</name>
<dbReference type="EMBL" id="EU016613">
    <property type="protein sequence ID" value="ABZ07943.1"/>
    <property type="molecule type" value="Genomic_DNA"/>
</dbReference>
<dbReference type="GO" id="GO:0005524">
    <property type="term" value="F:ATP binding"/>
    <property type="evidence" value="ECO:0007669"/>
    <property type="project" value="UniProtKB-KW"/>
</dbReference>
<evidence type="ECO:0000256" key="3">
    <source>
        <dbReference type="ARBA" id="ARBA00022448"/>
    </source>
</evidence>
<feature type="domain" description="ABC transporter" evidence="9">
    <location>
        <begin position="6"/>
        <end position="240"/>
    </location>
</feature>
<keyword evidence="4" id="KW-1003">Cell membrane</keyword>
<evidence type="ECO:0000259" key="9">
    <source>
        <dbReference type="PROSITE" id="PS50893"/>
    </source>
</evidence>
<dbReference type="GO" id="GO:0015424">
    <property type="term" value="F:ABC-type amino acid transporter activity"/>
    <property type="evidence" value="ECO:0007669"/>
    <property type="project" value="InterPro"/>
</dbReference>
<keyword evidence="3" id="KW-0813">Transport</keyword>
<dbReference type="InterPro" id="IPR003593">
    <property type="entry name" value="AAA+_ATPase"/>
</dbReference>
<organism evidence="10">
    <name type="scientific">uncultured marine microorganism HF4000_ANIW141L21</name>
    <dbReference type="NCBI Taxonomy" id="455539"/>
    <lineage>
        <taxon>unclassified sequences</taxon>
        <taxon>environmental samples</taxon>
    </lineage>
</organism>
<evidence type="ECO:0000256" key="4">
    <source>
        <dbReference type="ARBA" id="ARBA00022475"/>
    </source>
</evidence>
<dbReference type="GO" id="GO:0005886">
    <property type="term" value="C:plasma membrane"/>
    <property type="evidence" value="ECO:0007669"/>
    <property type="project" value="UniProtKB-SubCell"/>
</dbReference>
<gene>
    <name evidence="10" type="ORF">ALOHA_HF4000ANIW141L21ctg1g10</name>
</gene>
<dbReference type="InterPro" id="IPR050086">
    <property type="entry name" value="MetN_ABC_transporter-like"/>
</dbReference>
<evidence type="ECO:0000256" key="1">
    <source>
        <dbReference type="ARBA" id="ARBA00004202"/>
    </source>
</evidence>
<evidence type="ECO:0000256" key="7">
    <source>
        <dbReference type="ARBA" id="ARBA00022970"/>
    </source>
</evidence>
<dbReference type="SUPFAM" id="SSF52540">
    <property type="entry name" value="P-loop containing nucleoside triphosphate hydrolases"/>
    <property type="match status" value="1"/>
</dbReference>
<dbReference type="InterPro" id="IPR003439">
    <property type="entry name" value="ABC_transporter-like_ATP-bd"/>
</dbReference>
<keyword evidence="6" id="KW-0067">ATP-binding</keyword>
<evidence type="ECO:0000256" key="5">
    <source>
        <dbReference type="ARBA" id="ARBA00022741"/>
    </source>
</evidence>
<dbReference type="CDD" id="cd03262">
    <property type="entry name" value="ABC_HisP_GlnQ"/>
    <property type="match status" value="1"/>
</dbReference>
<evidence type="ECO:0000256" key="8">
    <source>
        <dbReference type="ARBA" id="ARBA00023136"/>
    </source>
</evidence>
<dbReference type="InterPro" id="IPR017871">
    <property type="entry name" value="ABC_transporter-like_CS"/>
</dbReference>
<evidence type="ECO:0000256" key="6">
    <source>
        <dbReference type="ARBA" id="ARBA00022840"/>
    </source>
</evidence>
<protein>
    <submittedName>
        <fullName evidence="10">Putative ABC transporter</fullName>
    </submittedName>
</protein>
<proteinExistence type="inferred from homology"/>
<evidence type="ECO:0000313" key="10">
    <source>
        <dbReference type="EMBL" id="ABZ07943.1"/>
    </source>
</evidence>
<dbReference type="InterPro" id="IPR030679">
    <property type="entry name" value="ABC_ATPase_HisP-typ"/>
</dbReference>
<dbReference type="PROSITE" id="PS00211">
    <property type="entry name" value="ABC_TRANSPORTER_1"/>
    <property type="match status" value="1"/>
</dbReference>
<dbReference type="PANTHER" id="PTHR43166">
    <property type="entry name" value="AMINO ACID IMPORT ATP-BINDING PROTEIN"/>
    <property type="match status" value="1"/>
</dbReference>